<feature type="domain" description="GH10" evidence="12">
    <location>
        <begin position="43"/>
        <end position="345"/>
    </location>
</feature>
<dbReference type="PANTHER" id="PTHR31490:SF88">
    <property type="entry name" value="BETA-XYLANASE"/>
    <property type="match status" value="1"/>
</dbReference>
<keyword evidence="3" id="KW-0858">Xylan degradation</keyword>
<evidence type="ECO:0000256" key="2">
    <source>
        <dbReference type="ARBA" id="ARBA00007495"/>
    </source>
</evidence>
<dbReference type="InterPro" id="IPR044846">
    <property type="entry name" value="GH10"/>
</dbReference>
<dbReference type="PANTHER" id="PTHR31490">
    <property type="entry name" value="GLYCOSYL HYDROLASE"/>
    <property type="match status" value="1"/>
</dbReference>
<dbReference type="Proteomes" id="UP001595891">
    <property type="component" value="Unassembled WGS sequence"/>
</dbReference>
<dbReference type="CDD" id="cd23418">
    <property type="entry name" value="beta-trefoil_Ricin_XLN-like"/>
    <property type="match status" value="1"/>
</dbReference>
<sequence length="496" mass="51620">MGENAIPSSGAGRMPGGLRRGLVAGALGVLGVAAALALPSTAGAAASTLGAAAAQSGRYFGAAIAAGHMNDSTYVATWDREYNAVTPENEMKWDATEPSRGSFQFGAADQIVSHAQSKGMRIRGHTLVWHGQLPGWVSGLSASDLRTAMNNHINGVMGHYKGKIYAWDVVNEAFNDGGAVGTLRSSVWTQKLGNGFIEEAFRAARAADPAAKLCYNDYNIDDANANKTRGVYNMVKDFKARGVPIDCVGLQSHFGNPPSNYQANIAQFAALGVDVQITELDVGGSGSTQADAYRRVTQACTAVPRCAGITVWGITDKYSWRSGDTPLLFDGNFNKKAAYTSVLDALNAAGPGPTATPTPTVTPTSTPSGSGAIRGAGSGRCLDVSGASQANGAQAQIWDCNGQANQQWTPTTSGELRVYGGKCLDVNNGATADGSSVIIWDCNGQANQQWRLNSDGTITAVGANKCLDVPGNATANGTKLAIWSCNGGANQRWTRT</sequence>
<evidence type="ECO:0000256" key="8">
    <source>
        <dbReference type="ARBA" id="ARBA00023326"/>
    </source>
</evidence>
<evidence type="ECO:0000256" key="3">
    <source>
        <dbReference type="ARBA" id="ARBA00022651"/>
    </source>
</evidence>
<dbReference type="InterPro" id="IPR001000">
    <property type="entry name" value="GH10_dom"/>
</dbReference>
<dbReference type="InterPro" id="IPR000772">
    <property type="entry name" value="Ricin_B_lectin"/>
</dbReference>
<dbReference type="EC" id="3.2.1.8" evidence="10"/>
<organism evidence="13 14">
    <name type="scientific">Sphaerisporangium corydalis</name>
    <dbReference type="NCBI Taxonomy" id="1441875"/>
    <lineage>
        <taxon>Bacteria</taxon>
        <taxon>Bacillati</taxon>
        <taxon>Actinomycetota</taxon>
        <taxon>Actinomycetes</taxon>
        <taxon>Streptosporangiales</taxon>
        <taxon>Streptosporangiaceae</taxon>
        <taxon>Sphaerisporangium</taxon>
    </lineage>
</organism>
<dbReference type="Gene3D" id="3.20.20.80">
    <property type="entry name" value="Glycosidases"/>
    <property type="match status" value="1"/>
</dbReference>
<dbReference type="SUPFAM" id="SSF50370">
    <property type="entry name" value="Ricin B-like lectins"/>
    <property type="match status" value="1"/>
</dbReference>
<gene>
    <name evidence="13" type="ORF">ACFO8L_39710</name>
</gene>
<dbReference type="Pfam" id="PF00652">
    <property type="entry name" value="Ricin_B_lectin"/>
    <property type="match status" value="1"/>
</dbReference>
<keyword evidence="4" id="KW-0732">Signal</keyword>
<dbReference type="SMART" id="SM00458">
    <property type="entry name" value="RICIN"/>
    <property type="match status" value="1"/>
</dbReference>
<dbReference type="PROSITE" id="PS00591">
    <property type="entry name" value="GH10_1"/>
    <property type="match status" value="1"/>
</dbReference>
<protein>
    <recommendedName>
        <fullName evidence="10">Beta-xylanase</fullName>
        <ecNumber evidence="10">3.2.1.8</ecNumber>
    </recommendedName>
</protein>
<keyword evidence="7 10" id="KW-0326">Glycosidase</keyword>
<keyword evidence="6 10" id="KW-0119">Carbohydrate metabolism</keyword>
<dbReference type="InterPro" id="IPR017853">
    <property type="entry name" value="GH"/>
</dbReference>
<dbReference type="SMART" id="SM00633">
    <property type="entry name" value="Glyco_10"/>
    <property type="match status" value="1"/>
</dbReference>
<evidence type="ECO:0000256" key="9">
    <source>
        <dbReference type="PROSITE-ProRule" id="PRU10061"/>
    </source>
</evidence>
<dbReference type="SUPFAM" id="SSF51445">
    <property type="entry name" value="(Trans)glycosidases"/>
    <property type="match status" value="1"/>
</dbReference>
<comment type="caution">
    <text evidence="13">The sequence shown here is derived from an EMBL/GenBank/DDBJ whole genome shotgun (WGS) entry which is preliminary data.</text>
</comment>
<dbReference type="PROSITE" id="PS50231">
    <property type="entry name" value="RICIN_B_LECTIN"/>
    <property type="match status" value="1"/>
</dbReference>
<evidence type="ECO:0000256" key="4">
    <source>
        <dbReference type="ARBA" id="ARBA00022729"/>
    </source>
</evidence>
<evidence type="ECO:0000256" key="1">
    <source>
        <dbReference type="ARBA" id="ARBA00000681"/>
    </source>
</evidence>
<comment type="catalytic activity">
    <reaction evidence="1 10">
        <text>Endohydrolysis of (1-&gt;4)-beta-D-xylosidic linkages in xylans.</text>
        <dbReference type="EC" id="3.2.1.8"/>
    </reaction>
</comment>
<keyword evidence="8 10" id="KW-0624">Polysaccharide degradation</keyword>
<evidence type="ECO:0000256" key="7">
    <source>
        <dbReference type="ARBA" id="ARBA00023295"/>
    </source>
</evidence>
<evidence type="ECO:0000259" key="12">
    <source>
        <dbReference type="PROSITE" id="PS51760"/>
    </source>
</evidence>
<evidence type="ECO:0000256" key="5">
    <source>
        <dbReference type="ARBA" id="ARBA00022801"/>
    </source>
</evidence>
<evidence type="ECO:0000313" key="14">
    <source>
        <dbReference type="Proteomes" id="UP001595891"/>
    </source>
</evidence>
<dbReference type="NCBIfam" id="NF035930">
    <property type="entry name" value="lectin_2"/>
    <property type="match status" value="1"/>
</dbReference>
<dbReference type="Gene3D" id="2.80.10.50">
    <property type="match status" value="1"/>
</dbReference>
<keyword evidence="5 10" id="KW-0378">Hydrolase</keyword>
<feature type="region of interest" description="Disordered" evidence="11">
    <location>
        <begin position="350"/>
        <end position="373"/>
    </location>
</feature>
<evidence type="ECO:0000256" key="6">
    <source>
        <dbReference type="ARBA" id="ARBA00023277"/>
    </source>
</evidence>
<dbReference type="InterPro" id="IPR035992">
    <property type="entry name" value="Ricin_B-like_lectins"/>
</dbReference>
<proteinExistence type="inferred from homology"/>
<evidence type="ECO:0000313" key="13">
    <source>
        <dbReference type="EMBL" id="MFC4592271.1"/>
    </source>
</evidence>
<accession>A0ABV9ERH7</accession>
<evidence type="ECO:0000256" key="11">
    <source>
        <dbReference type="SAM" id="MobiDB-lite"/>
    </source>
</evidence>
<feature type="active site" description="Nucleophile" evidence="9">
    <location>
        <position position="279"/>
    </location>
</feature>
<reference evidence="14" key="1">
    <citation type="journal article" date="2019" name="Int. J. Syst. Evol. Microbiol.">
        <title>The Global Catalogue of Microorganisms (GCM) 10K type strain sequencing project: providing services to taxonomists for standard genome sequencing and annotation.</title>
        <authorList>
            <consortium name="The Broad Institute Genomics Platform"/>
            <consortium name="The Broad Institute Genome Sequencing Center for Infectious Disease"/>
            <person name="Wu L."/>
            <person name="Ma J."/>
        </authorList>
    </citation>
    <scope>NUCLEOTIDE SEQUENCE [LARGE SCALE GENOMIC DNA]</scope>
    <source>
        <strain evidence="14">CCUG 49560</strain>
    </source>
</reference>
<dbReference type="Pfam" id="PF00331">
    <property type="entry name" value="Glyco_hydro_10"/>
    <property type="match status" value="1"/>
</dbReference>
<evidence type="ECO:0000256" key="10">
    <source>
        <dbReference type="RuleBase" id="RU361174"/>
    </source>
</evidence>
<dbReference type="RefSeq" id="WP_262849094.1">
    <property type="nucleotide sequence ID" value="NZ_JANZYP010000081.1"/>
</dbReference>
<dbReference type="PRINTS" id="PR00134">
    <property type="entry name" value="GLHYDRLASE10"/>
</dbReference>
<dbReference type="EMBL" id="JBHSFN010000045">
    <property type="protein sequence ID" value="MFC4592271.1"/>
    <property type="molecule type" value="Genomic_DNA"/>
</dbReference>
<feature type="compositionally biased region" description="Low complexity" evidence="11">
    <location>
        <begin position="350"/>
        <end position="371"/>
    </location>
</feature>
<keyword evidence="14" id="KW-1185">Reference proteome</keyword>
<dbReference type="InterPro" id="IPR031158">
    <property type="entry name" value="GH10_AS"/>
</dbReference>
<dbReference type="PROSITE" id="PS51760">
    <property type="entry name" value="GH10_2"/>
    <property type="match status" value="1"/>
</dbReference>
<name>A0ABV9ERH7_9ACTN</name>
<comment type="similarity">
    <text evidence="2 10">Belongs to the glycosyl hydrolase 10 (cellulase F) family.</text>
</comment>